<gene>
    <name evidence="1" type="ORF">HMPREF0083_04605</name>
</gene>
<dbReference type="Proteomes" id="UP000016511">
    <property type="component" value="Unassembled WGS sequence"/>
</dbReference>
<proteinExistence type="predicted"/>
<keyword evidence="2" id="KW-1185">Reference proteome</keyword>
<accession>U1Y940</accession>
<name>U1Y940_ANEAE</name>
<dbReference type="HOGENOM" id="CLU_3131701_0_0_9"/>
<evidence type="ECO:0000313" key="1">
    <source>
        <dbReference type="EMBL" id="ERI07321.1"/>
    </source>
</evidence>
<reference evidence="1 2" key="1">
    <citation type="submission" date="2013-08" db="EMBL/GenBank/DDBJ databases">
        <authorList>
            <person name="Weinstock G."/>
            <person name="Sodergren E."/>
            <person name="Wylie T."/>
            <person name="Fulton L."/>
            <person name="Fulton R."/>
            <person name="Fronick C."/>
            <person name="O'Laughlin M."/>
            <person name="Godfrey J."/>
            <person name="Miner T."/>
            <person name="Herter B."/>
            <person name="Appelbaum E."/>
            <person name="Cordes M."/>
            <person name="Lek S."/>
            <person name="Wollam A."/>
            <person name="Pepin K.H."/>
            <person name="Palsikar V.B."/>
            <person name="Mitreva M."/>
            <person name="Wilson R.K."/>
        </authorList>
    </citation>
    <scope>NUCLEOTIDE SEQUENCE [LARGE SCALE GENOMIC DNA]</scope>
    <source>
        <strain evidence="1 2">ATCC 12856</strain>
    </source>
</reference>
<dbReference type="STRING" id="649747.HMPREF0083_04605"/>
<sequence length="49" mass="6027">MSDLLCGWCQLRWYYPKKKKAAPVKELRSLFSINYNWHRAKRNRRRGNS</sequence>
<protein>
    <submittedName>
        <fullName evidence="1">Uncharacterized protein</fullName>
    </submittedName>
</protein>
<dbReference type="EMBL" id="AWSJ01000283">
    <property type="protein sequence ID" value="ERI07321.1"/>
    <property type="molecule type" value="Genomic_DNA"/>
</dbReference>
<dbReference type="AlphaFoldDB" id="U1Y940"/>
<evidence type="ECO:0000313" key="2">
    <source>
        <dbReference type="Proteomes" id="UP000016511"/>
    </source>
</evidence>
<comment type="caution">
    <text evidence="1">The sequence shown here is derived from an EMBL/GenBank/DDBJ whole genome shotgun (WGS) entry which is preliminary data.</text>
</comment>
<organism evidence="1 2">
    <name type="scientific">Aneurinibacillus aneurinilyticus ATCC 12856</name>
    <dbReference type="NCBI Taxonomy" id="649747"/>
    <lineage>
        <taxon>Bacteria</taxon>
        <taxon>Bacillati</taxon>
        <taxon>Bacillota</taxon>
        <taxon>Bacilli</taxon>
        <taxon>Bacillales</taxon>
        <taxon>Paenibacillaceae</taxon>
        <taxon>Aneurinibacillus group</taxon>
        <taxon>Aneurinibacillus</taxon>
    </lineage>
</organism>